<feature type="transmembrane region" description="Helical" evidence="7">
    <location>
        <begin position="6"/>
        <end position="22"/>
    </location>
</feature>
<keyword evidence="7" id="KW-0812">Transmembrane</keyword>
<comment type="similarity">
    <text evidence="2 6">Belongs to the cytochrome P450 family.</text>
</comment>
<accession>A0ABR4I859</accession>
<evidence type="ECO:0000256" key="1">
    <source>
        <dbReference type="ARBA" id="ARBA00001971"/>
    </source>
</evidence>
<dbReference type="InterPro" id="IPR050121">
    <property type="entry name" value="Cytochrome_P450_monoxygenase"/>
</dbReference>
<dbReference type="PANTHER" id="PTHR24305:SF166">
    <property type="entry name" value="CYTOCHROME P450 12A4, MITOCHONDRIAL-RELATED"/>
    <property type="match status" value="1"/>
</dbReference>
<evidence type="ECO:0000313" key="9">
    <source>
        <dbReference type="Proteomes" id="UP001610335"/>
    </source>
</evidence>
<organism evidence="8 9">
    <name type="scientific">Aspergillus cavernicola</name>
    <dbReference type="NCBI Taxonomy" id="176166"/>
    <lineage>
        <taxon>Eukaryota</taxon>
        <taxon>Fungi</taxon>
        <taxon>Dikarya</taxon>
        <taxon>Ascomycota</taxon>
        <taxon>Pezizomycotina</taxon>
        <taxon>Eurotiomycetes</taxon>
        <taxon>Eurotiomycetidae</taxon>
        <taxon>Eurotiales</taxon>
        <taxon>Aspergillaceae</taxon>
        <taxon>Aspergillus</taxon>
        <taxon>Aspergillus subgen. Nidulantes</taxon>
    </lineage>
</organism>
<evidence type="ECO:0000256" key="4">
    <source>
        <dbReference type="ARBA" id="ARBA00023002"/>
    </source>
</evidence>
<dbReference type="CDD" id="cd11070">
    <property type="entry name" value="CYP56-like"/>
    <property type="match status" value="1"/>
</dbReference>
<dbReference type="Proteomes" id="UP001610335">
    <property type="component" value="Unassembled WGS sequence"/>
</dbReference>
<protein>
    <submittedName>
        <fullName evidence="8">Cytochrome P450 monooxygenase</fullName>
    </submittedName>
</protein>
<dbReference type="InterPro" id="IPR002401">
    <property type="entry name" value="Cyt_P450_E_grp-I"/>
</dbReference>
<evidence type="ECO:0000256" key="5">
    <source>
        <dbReference type="ARBA" id="ARBA00023004"/>
    </source>
</evidence>
<keyword evidence="9" id="KW-1185">Reference proteome</keyword>
<dbReference type="EMBL" id="JBFXLS010000048">
    <property type="protein sequence ID" value="KAL2823942.1"/>
    <property type="molecule type" value="Genomic_DNA"/>
</dbReference>
<keyword evidence="4 6" id="KW-0560">Oxidoreductase</keyword>
<name>A0ABR4I859_9EURO</name>
<evidence type="ECO:0000256" key="7">
    <source>
        <dbReference type="SAM" id="Phobius"/>
    </source>
</evidence>
<comment type="cofactor">
    <cofactor evidence="1">
        <name>heme</name>
        <dbReference type="ChEBI" id="CHEBI:30413"/>
    </cofactor>
</comment>
<keyword evidence="7" id="KW-1133">Transmembrane helix</keyword>
<dbReference type="InterPro" id="IPR017972">
    <property type="entry name" value="Cyt_P450_CS"/>
</dbReference>
<sequence length="548" mass="61930">MAIKISFIVATLTIAYFIYKLISFTRFYLHARRAGFPIFISPVFSKSIPWMILGPALEPQFKKYLPVWIHERLDIPAHGWEYRNKRAFHDRLGDVFTVVTPDECSVWVADPDLGNVILQRRVDFPQAPVVAQIMGFFGPNVFCANGDEWKRHRRMFAANLDERISRTVWTESCEQAIDMLKHMLDHPGNQTLDGLKSVAINVIGQAGYSQKEAWAPDLKTRSSKALTGKAAYFETLSLVTEMLIEAALLPPWFMQLGFMPAALRQLGYHMERTPGYINDLLNEERVAAGKETGQRNNFLSLLLQLSDKEKQSGQGQFSLSDREISGSLFIFSTAGFETTANTMGYAVTLLAAYPELQAWIGEELSSLDPDPSTWKYEEVFPKCRRTLALMLETLRLFPPVLHTTRAILETQTLVDSSGDHVLTPPMDVYVSQLSMHLDPRLWGPDANEFRPSRWIDEFGQIITPPKGTYIPWSGGPRMCPGLKMSQVEFVATLATLFRSARCEALPVSGFNTPKELRERLQRLTADSVVKLTVQMRDATGVELQWVGV</sequence>
<keyword evidence="5 6" id="KW-0408">Iron</keyword>
<comment type="caution">
    <text evidence="8">The sequence shown here is derived from an EMBL/GenBank/DDBJ whole genome shotgun (WGS) entry which is preliminary data.</text>
</comment>
<evidence type="ECO:0000256" key="3">
    <source>
        <dbReference type="ARBA" id="ARBA00022723"/>
    </source>
</evidence>
<dbReference type="PRINTS" id="PR00385">
    <property type="entry name" value="P450"/>
</dbReference>
<dbReference type="InterPro" id="IPR036396">
    <property type="entry name" value="Cyt_P450_sf"/>
</dbReference>
<dbReference type="GO" id="GO:0004497">
    <property type="term" value="F:monooxygenase activity"/>
    <property type="evidence" value="ECO:0007669"/>
    <property type="project" value="UniProtKB-KW"/>
</dbReference>
<keyword evidence="6" id="KW-0349">Heme</keyword>
<dbReference type="SUPFAM" id="SSF48264">
    <property type="entry name" value="Cytochrome P450"/>
    <property type="match status" value="1"/>
</dbReference>
<dbReference type="PRINTS" id="PR00463">
    <property type="entry name" value="EP450I"/>
</dbReference>
<keyword evidence="7" id="KW-0472">Membrane</keyword>
<gene>
    <name evidence="8" type="ORF">BDW59DRAFT_148255</name>
</gene>
<proteinExistence type="inferred from homology"/>
<dbReference type="Pfam" id="PF00067">
    <property type="entry name" value="p450"/>
    <property type="match status" value="1"/>
</dbReference>
<evidence type="ECO:0000256" key="2">
    <source>
        <dbReference type="ARBA" id="ARBA00010617"/>
    </source>
</evidence>
<dbReference type="PANTHER" id="PTHR24305">
    <property type="entry name" value="CYTOCHROME P450"/>
    <property type="match status" value="1"/>
</dbReference>
<dbReference type="Gene3D" id="1.10.630.10">
    <property type="entry name" value="Cytochrome P450"/>
    <property type="match status" value="1"/>
</dbReference>
<keyword evidence="3 6" id="KW-0479">Metal-binding</keyword>
<evidence type="ECO:0000313" key="8">
    <source>
        <dbReference type="EMBL" id="KAL2823942.1"/>
    </source>
</evidence>
<dbReference type="InterPro" id="IPR001128">
    <property type="entry name" value="Cyt_P450"/>
</dbReference>
<reference evidence="8 9" key="1">
    <citation type="submission" date="2024-07" db="EMBL/GenBank/DDBJ databases">
        <title>Section-level genome sequencing and comparative genomics of Aspergillus sections Usti and Cavernicolus.</title>
        <authorList>
            <consortium name="Lawrence Berkeley National Laboratory"/>
            <person name="Nybo J.L."/>
            <person name="Vesth T.C."/>
            <person name="Theobald S."/>
            <person name="Frisvad J.C."/>
            <person name="Larsen T.O."/>
            <person name="Kjaerboelling I."/>
            <person name="Rothschild-Mancinelli K."/>
            <person name="Lyhne E.K."/>
            <person name="Kogle M.E."/>
            <person name="Barry K."/>
            <person name="Clum A."/>
            <person name="Na H."/>
            <person name="Ledsgaard L."/>
            <person name="Lin J."/>
            <person name="Lipzen A."/>
            <person name="Kuo A."/>
            <person name="Riley R."/>
            <person name="Mondo S."/>
            <person name="LaButti K."/>
            <person name="Haridas S."/>
            <person name="Pangalinan J."/>
            <person name="Salamov A.A."/>
            <person name="Simmons B.A."/>
            <person name="Magnuson J.K."/>
            <person name="Chen J."/>
            <person name="Drula E."/>
            <person name="Henrissat B."/>
            <person name="Wiebenga A."/>
            <person name="Lubbers R.J."/>
            <person name="Gomes A.C."/>
            <person name="Makela M.R."/>
            <person name="Stajich J."/>
            <person name="Grigoriev I.V."/>
            <person name="Mortensen U.H."/>
            <person name="De vries R.P."/>
            <person name="Baker S.E."/>
            <person name="Andersen M.R."/>
        </authorList>
    </citation>
    <scope>NUCLEOTIDE SEQUENCE [LARGE SCALE GENOMIC DNA]</scope>
    <source>
        <strain evidence="8 9">CBS 600.67</strain>
    </source>
</reference>
<evidence type="ECO:0000256" key="6">
    <source>
        <dbReference type="RuleBase" id="RU000461"/>
    </source>
</evidence>
<keyword evidence="6 8" id="KW-0503">Monooxygenase</keyword>
<dbReference type="PROSITE" id="PS00086">
    <property type="entry name" value="CYTOCHROME_P450"/>
    <property type="match status" value="1"/>
</dbReference>